<organism evidence="4 5">
    <name type="scientific">Lolium multiflorum</name>
    <name type="common">Italian ryegrass</name>
    <name type="synonym">Lolium perenne subsp. multiflorum</name>
    <dbReference type="NCBI Taxonomy" id="4521"/>
    <lineage>
        <taxon>Eukaryota</taxon>
        <taxon>Viridiplantae</taxon>
        <taxon>Streptophyta</taxon>
        <taxon>Embryophyta</taxon>
        <taxon>Tracheophyta</taxon>
        <taxon>Spermatophyta</taxon>
        <taxon>Magnoliopsida</taxon>
        <taxon>Liliopsida</taxon>
        <taxon>Poales</taxon>
        <taxon>Poaceae</taxon>
        <taxon>BOP clade</taxon>
        <taxon>Pooideae</taxon>
        <taxon>Poodae</taxon>
        <taxon>Poeae</taxon>
        <taxon>Poeae Chloroplast Group 2 (Poeae type)</taxon>
        <taxon>Loliodinae</taxon>
        <taxon>Loliinae</taxon>
        <taxon>Lolium</taxon>
    </lineage>
</organism>
<dbReference type="Gene3D" id="2.100.10.30">
    <property type="entry name" value="Jacalin-like lectin domain"/>
    <property type="match status" value="2"/>
</dbReference>
<evidence type="ECO:0000259" key="3">
    <source>
        <dbReference type="PROSITE" id="PS51752"/>
    </source>
</evidence>
<keyword evidence="2" id="KW-0052">Apoplast</keyword>
<protein>
    <recommendedName>
        <fullName evidence="2">Dirigent protein</fullName>
    </recommendedName>
</protein>
<comment type="function">
    <text evidence="2">Dirigent proteins impart stereoselectivity on the phenoxy radical-coupling reaction, yielding optically active lignans from two molecules of coniferyl alcohol in the biosynthesis of lignans, flavonolignans, and alkaloids and thus plays a central role in plant secondary metabolism.</text>
</comment>
<keyword evidence="2" id="KW-0964">Secreted</keyword>
<evidence type="ECO:0000313" key="5">
    <source>
        <dbReference type="Proteomes" id="UP001231189"/>
    </source>
</evidence>
<accession>A0AAD8QS44</accession>
<dbReference type="CDD" id="cd09612">
    <property type="entry name" value="Jacalin"/>
    <property type="match status" value="2"/>
</dbReference>
<feature type="domain" description="Jacalin-type lectin" evidence="3">
    <location>
        <begin position="307"/>
        <end position="445"/>
    </location>
</feature>
<sequence length="448" mass="48477">MTDPSFLQSAPVSNDALQHKEFLFRGLYMQQRLEESPSQDMNALVNPNLPQRDWTIYDGPSTDAKLVARAQGSHTGTGLTKGNLLICFDIAFVHERFKDSSLNVLGNFEALVDGKCAILGGTGEFAYAQGVFSFKKVLESDNGKTRARELEIRVLCPNFASSLPVPVKMEPRGGNGGFAKDMVVRESLRLESITLKSGSYIYSLAFTYVDNHGNRRTEGPWGGSEGTTQTIELGPKEFVKEVSGTMINVVSSLVLVTNVKTYGPFGQEQGQRFVQTAPENACVVGFFGRSGAAIDAIGVYTGPILEEVKMGPWGGNGGFAKEMTVRESLLRLESITIKSSSYVDSLAFSYVDTHGNRHTEGPWGGSGGNSQTIVLGPKEFVKRVSGTIENVISSLVLVTNIKSYGPFGLERGQRFDETVPENTCVLGFFGRFGAALDALGVYTGPILV</sequence>
<evidence type="ECO:0000256" key="1">
    <source>
        <dbReference type="ARBA" id="ARBA00022734"/>
    </source>
</evidence>
<keyword evidence="1" id="KW-0430">Lectin</keyword>
<dbReference type="PROSITE" id="PS51752">
    <property type="entry name" value="JACALIN_LECTIN"/>
    <property type="match status" value="2"/>
</dbReference>
<dbReference type="EMBL" id="JAUUTY010000007">
    <property type="protein sequence ID" value="KAK1606224.1"/>
    <property type="molecule type" value="Genomic_DNA"/>
</dbReference>
<dbReference type="PANTHER" id="PTHR46506">
    <property type="entry name" value="OS05G0143600 PROTEIN"/>
    <property type="match status" value="1"/>
</dbReference>
<dbReference type="SUPFAM" id="SSF51101">
    <property type="entry name" value="Mannose-binding lectins"/>
    <property type="match status" value="2"/>
</dbReference>
<dbReference type="InterPro" id="IPR004265">
    <property type="entry name" value="Dirigent"/>
</dbReference>
<feature type="domain" description="Jacalin-type lectin" evidence="3">
    <location>
        <begin position="166"/>
        <end position="303"/>
    </location>
</feature>
<dbReference type="Pfam" id="PF01419">
    <property type="entry name" value="Jacalin"/>
    <property type="match status" value="2"/>
</dbReference>
<comment type="similarity">
    <text evidence="2">Belongs to the plant dirigent protein family.</text>
</comment>
<evidence type="ECO:0000256" key="2">
    <source>
        <dbReference type="RuleBase" id="RU363099"/>
    </source>
</evidence>
<dbReference type="GO" id="GO:0048046">
    <property type="term" value="C:apoplast"/>
    <property type="evidence" value="ECO:0007669"/>
    <property type="project" value="UniProtKB-SubCell"/>
</dbReference>
<dbReference type="SMART" id="SM00915">
    <property type="entry name" value="Jacalin"/>
    <property type="match status" value="2"/>
</dbReference>
<comment type="caution">
    <text evidence="4">The sequence shown here is derived from an EMBL/GenBank/DDBJ whole genome shotgun (WGS) entry which is preliminary data.</text>
</comment>
<reference evidence="4" key="1">
    <citation type="submission" date="2023-07" db="EMBL/GenBank/DDBJ databases">
        <title>A chromosome-level genome assembly of Lolium multiflorum.</title>
        <authorList>
            <person name="Chen Y."/>
            <person name="Copetti D."/>
            <person name="Kolliker R."/>
            <person name="Studer B."/>
        </authorList>
    </citation>
    <scope>NUCLEOTIDE SEQUENCE</scope>
    <source>
        <strain evidence="4">02402/16</strain>
        <tissue evidence="4">Leaf</tissue>
    </source>
</reference>
<dbReference type="Proteomes" id="UP001231189">
    <property type="component" value="Unassembled WGS sequence"/>
</dbReference>
<dbReference type="Pfam" id="PF03018">
    <property type="entry name" value="Dirigent"/>
    <property type="match status" value="1"/>
</dbReference>
<gene>
    <name evidence="4" type="ORF">QYE76_029897</name>
</gene>
<dbReference type="InterPro" id="IPR033734">
    <property type="entry name" value="Jacalin-like_lectin_dom_plant"/>
</dbReference>
<dbReference type="AlphaFoldDB" id="A0AAD8QS44"/>
<comment type="subcellular location">
    <subcellularLocation>
        <location evidence="2">Secreted</location>
        <location evidence="2">Extracellular space</location>
        <location evidence="2">Apoplast</location>
    </subcellularLocation>
</comment>
<comment type="subunit">
    <text evidence="2">Homodimer.</text>
</comment>
<name>A0AAD8QS44_LOLMU</name>
<evidence type="ECO:0000313" key="4">
    <source>
        <dbReference type="EMBL" id="KAK1606224.1"/>
    </source>
</evidence>
<dbReference type="InterPro" id="IPR036404">
    <property type="entry name" value="Jacalin-like_lectin_dom_sf"/>
</dbReference>
<dbReference type="InterPro" id="IPR001229">
    <property type="entry name" value="Jacalin-like_lectin_dom"/>
</dbReference>
<keyword evidence="5" id="KW-1185">Reference proteome</keyword>
<dbReference type="GO" id="GO:0030246">
    <property type="term" value="F:carbohydrate binding"/>
    <property type="evidence" value="ECO:0007669"/>
    <property type="project" value="UniProtKB-KW"/>
</dbReference>
<proteinExistence type="inferred from homology"/>